<dbReference type="EMBL" id="JAGSYN010000119">
    <property type="protein sequence ID" value="KAG7663751.1"/>
    <property type="molecule type" value="Genomic_DNA"/>
</dbReference>
<evidence type="ECO:0000256" key="7">
    <source>
        <dbReference type="ARBA" id="ARBA00022989"/>
    </source>
</evidence>
<dbReference type="OrthoDB" id="9999863at2759"/>
<comment type="subcellular location">
    <subcellularLocation>
        <location evidence="1">Membrane</location>
        <topology evidence="1">Multi-pass membrane protein</topology>
    </subcellularLocation>
</comment>
<evidence type="ECO:0000256" key="5">
    <source>
        <dbReference type="ARBA" id="ARBA00022692"/>
    </source>
</evidence>
<comment type="caution">
    <text evidence="12">The sequence shown here is derived from an EMBL/GenBank/DDBJ whole genome shotgun (WGS) entry which is preliminary data.</text>
</comment>
<feature type="transmembrane region" description="Helical" evidence="10">
    <location>
        <begin position="817"/>
        <end position="834"/>
    </location>
</feature>
<feature type="transmembrane region" description="Helical" evidence="10">
    <location>
        <begin position="104"/>
        <end position="129"/>
    </location>
</feature>
<keyword evidence="5 10" id="KW-0812">Transmembrane</keyword>
<dbReference type="InterPro" id="IPR051143">
    <property type="entry name" value="TrkH_K-transport"/>
</dbReference>
<dbReference type="Proteomes" id="UP000694255">
    <property type="component" value="Unassembled WGS sequence"/>
</dbReference>
<dbReference type="GO" id="GO:0140107">
    <property type="term" value="F:high-affinity potassium ion transmembrane transporter activity"/>
    <property type="evidence" value="ECO:0007669"/>
    <property type="project" value="TreeGrafter"/>
</dbReference>
<dbReference type="PANTHER" id="PTHR31064">
    <property type="entry name" value="POTASSIUM TRANSPORT PROTEIN DDB_G0292412-RELATED"/>
    <property type="match status" value="1"/>
</dbReference>
<feature type="region of interest" description="Disordered" evidence="11">
    <location>
        <begin position="1033"/>
        <end position="1069"/>
    </location>
</feature>
<feature type="transmembrane region" description="Helical" evidence="10">
    <location>
        <begin position="690"/>
        <end position="718"/>
    </location>
</feature>
<feature type="transmembrane region" description="Helical" evidence="10">
    <location>
        <begin position="617"/>
        <end position="640"/>
    </location>
</feature>
<evidence type="ECO:0000256" key="4">
    <source>
        <dbReference type="ARBA" id="ARBA00022538"/>
    </source>
</evidence>
<feature type="compositionally biased region" description="Low complexity" evidence="11">
    <location>
        <begin position="296"/>
        <end position="315"/>
    </location>
</feature>
<evidence type="ECO:0000256" key="2">
    <source>
        <dbReference type="ARBA" id="ARBA00009137"/>
    </source>
</evidence>
<keyword evidence="4 10" id="KW-0633">Potassium transport</keyword>
<dbReference type="AlphaFoldDB" id="A0A8J5UND7"/>
<dbReference type="InterPro" id="IPR004773">
    <property type="entry name" value="K/Na_transp_Trk1/HKT1"/>
</dbReference>
<dbReference type="Pfam" id="PF02386">
    <property type="entry name" value="TrkH"/>
    <property type="match status" value="1"/>
</dbReference>
<proteinExistence type="inferred from homology"/>
<feature type="transmembrane region" description="Helical" evidence="10">
    <location>
        <begin position="49"/>
        <end position="69"/>
    </location>
</feature>
<feature type="compositionally biased region" description="Polar residues" evidence="11">
    <location>
        <begin position="269"/>
        <end position="278"/>
    </location>
</feature>
<feature type="region of interest" description="Disordered" evidence="11">
    <location>
        <begin position="352"/>
        <end position="568"/>
    </location>
</feature>
<evidence type="ECO:0000256" key="11">
    <source>
        <dbReference type="SAM" id="MobiDB-lite"/>
    </source>
</evidence>
<feature type="compositionally biased region" description="Low complexity" evidence="11">
    <location>
        <begin position="216"/>
        <end position="229"/>
    </location>
</feature>
<feature type="compositionally biased region" description="Basic and acidic residues" evidence="11">
    <location>
        <begin position="163"/>
        <end position="177"/>
    </location>
</feature>
<comment type="similarity">
    <text evidence="2 10">Belongs to the TrkH potassium transport family.</text>
</comment>
<feature type="region of interest" description="Disordered" evidence="11">
    <location>
        <begin position="154"/>
        <end position="278"/>
    </location>
</feature>
<accession>A0A8J5UND7</accession>
<feature type="compositionally biased region" description="Basic and acidic residues" evidence="11">
    <location>
        <begin position="206"/>
        <end position="215"/>
    </location>
</feature>
<evidence type="ECO:0000256" key="6">
    <source>
        <dbReference type="ARBA" id="ARBA00022958"/>
    </source>
</evidence>
<keyword evidence="6 10" id="KW-0630">Potassium</keyword>
<protein>
    <recommendedName>
        <fullName evidence="10">Potassium transport protein</fullName>
    </recommendedName>
</protein>
<keyword evidence="3 10" id="KW-0813">Transport</keyword>
<feature type="compositionally biased region" description="Low complexity" evidence="11">
    <location>
        <begin position="195"/>
        <end position="205"/>
    </location>
</feature>
<feature type="compositionally biased region" description="Basic residues" evidence="11">
    <location>
        <begin position="526"/>
        <end position="535"/>
    </location>
</feature>
<name>A0A8J5UND7_9ASCO</name>
<gene>
    <name evidence="12" type="ORF">J8A68_002724</name>
</gene>
<dbReference type="PIRSF" id="PIRSF002450">
    <property type="entry name" value="K+_transpter_TRK"/>
    <property type="match status" value="1"/>
</dbReference>
<keyword evidence="7 10" id="KW-1133">Transmembrane helix</keyword>
<dbReference type="GO" id="GO:0005886">
    <property type="term" value="C:plasma membrane"/>
    <property type="evidence" value="ECO:0007669"/>
    <property type="project" value="TreeGrafter"/>
</dbReference>
<evidence type="ECO:0000256" key="10">
    <source>
        <dbReference type="PIRNR" id="PIRNR002450"/>
    </source>
</evidence>
<evidence type="ECO:0000313" key="13">
    <source>
        <dbReference type="Proteomes" id="UP000694255"/>
    </source>
</evidence>
<dbReference type="GO" id="GO:1990573">
    <property type="term" value="P:potassium ion import across plasma membrane"/>
    <property type="evidence" value="ECO:0007669"/>
    <property type="project" value="TreeGrafter"/>
</dbReference>
<organism evidence="12 13">
    <name type="scientific">[Candida] subhashii</name>
    <dbReference type="NCBI Taxonomy" id="561895"/>
    <lineage>
        <taxon>Eukaryota</taxon>
        <taxon>Fungi</taxon>
        <taxon>Dikarya</taxon>
        <taxon>Ascomycota</taxon>
        <taxon>Saccharomycotina</taxon>
        <taxon>Pichiomycetes</taxon>
        <taxon>Debaryomycetaceae</taxon>
        <taxon>Spathaspora</taxon>
    </lineage>
</organism>
<feature type="region of interest" description="Disordered" evidence="11">
    <location>
        <begin position="295"/>
        <end position="338"/>
    </location>
</feature>
<dbReference type="RefSeq" id="XP_049263983.1">
    <property type="nucleotide sequence ID" value="XM_049406504.1"/>
</dbReference>
<keyword evidence="8 10" id="KW-0406">Ion transport</keyword>
<dbReference type="GO" id="GO:0030007">
    <property type="term" value="P:intracellular potassium ion homeostasis"/>
    <property type="evidence" value="ECO:0007669"/>
    <property type="project" value="TreeGrafter"/>
</dbReference>
<dbReference type="PANTHER" id="PTHR31064:SF30">
    <property type="entry name" value="HIGH-AFFINITY POTASSIUM TRANSPORT PROTEIN-RELATED"/>
    <property type="match status" value="1"/>
</dbReference>
<evidence type="ECO:0000256" key="1">
    <source>
        <dbReference type="ARBA" id="ARBA00004141"/>
    </source>
</evidence>
<feature type="compositionally biased region" description="Low complexity" evidence="11">
    <location>
        <begin position="259"/>
        <end position="268"/>
    </location>
</feature>
<feature type="compositionally biased region" description="Polar residues" evidence="11">
    <location>
        <begin position="543"/>
        <end position="553"/>
    </location>
</feature>
<evidence type="ECO:0000256" key="9">
    <source>
        <dbReference type="ARBA" id="ARBA00023136"/>
    </source>
</evidence>
<dbReference type="GeneID" id="73469525"/>
<reference evidence="12 13" key="1">
    <citation type="journal article" date="2021" name="DNA Res.">
        <title>Genome analysis of Candida subhashii reveals its hybrid nature and dual mitochondrial genome conformations.</title>
        <authorList>
            <person name="Mixao V."/>
            <person name="Hegedusova E."/>
            <person name="Saus E."/>
            <person name="Pryszcz L.P."/>
            <person name="Cillingova A."/>
            <person name="Nosek J."/>
            <person name="Gabaldon T."/>
        </authorList>
    </citation>
    <scope>NUCLEOTIDE SEQUENCE [LARGE SCALE GENOMIC DNA]</scope>
    <source>
        <strain evidence="12 13">CBS 10753</strain>
    </source>
</reference>
<dbReference type="NCBIfam" id="TIGR00934">
    <property type="entry name" value="2a38euk"/>
    <property type="match status" value="1"/>
</dbReference>
<evidence type="ECO:0000256" key="8">
    <source>
        <dbReference type="ARBA" id="ARBA00023065"/>
    </source>
</evidence>
<keyword evidence="13" id="KW-1185">Reference proteome</keyword>
<feature type="compositionally biased region" description="Basic and acidic residues" evidence="11">
    <location>
        <begin position="239"/>
        <end position="258"/>
    </location>
</feature>
<sequence>MTSNLTHLYHQIKRKRDDLAIGYHIRNGIHSIASTVYPYARILLPNFRAVHYFYILMMVFLGSAIVYPVKSVAYVDILFFTAGSSTQAGLNTVDVMKTSLYQQIMFYSITTLTTPIFIHGSLLFVRLYYFERHFDNIKEKSMADFKMRRSATIAQQRTNSTYHSRERNDETLAKNTKDNQGIGFFQEDKEAELDSSTTSPASSSSKHQDEKDFNEQKQQQQDQGIKFGNLPHPPKRRKSIDPEDMYRSIRMMKERQEQQEQAQQSQQQPVTSPTSIQFVNLNSPSKTRRFSTHLFSSSHPATPTTSNPPHHSSSAGPATSDDDDVLIIKPPNEIENSDSIFVTRKKRLSSAGLQIKDKLLSSGGGNKKRKHYSPWTTKIRRTFSNQKRLSTSEMEDEDDDDVDDDVSIDSERTKEEQEEEEEEEEEEDGQTDIDEITDVDADDEDEDDDDENDENAILDDDDDDEEHDDAGRPRVKRAVSNLELPSKDATSGQKYHKRSNTIDVETTNPPHKKPHKSTKQPTPSSKKQKKKKRIDIRKIKTPGLSTTSNSTTARSHHHYDTEDEETDGISNLSHLSRSMSANYLSWTPTVGRNSTFVHLTDEQKEELGGVEYRAVKLLIKIVVGYYIGFHLLGAVMLTIWIYCMPEYKLMLTSQSINPAWWAWFTAQSSFNDLGLTLTPDSMSSFNESSFVLVLCAFLIVIGNTGFPVFLRFIIWILFKTARPLSLYKESLGFLLDHPRRCFTLLFPSVPTWWLFFILVALNGFDLVLFCIVDIHNSIFDGIDTGYRVLDGLFQAFCTRTVGFSVFDLSALHAGAQVGYMLMMYISVLPLAISIRRTNVYEEQSLGVYAKHEDNNENNIESTTTNYVGTHLRNQLSYDLWYVFLGLFVICLAEGDRLRLQDYRFSVFAVLFEIISAYGTVGMSLGYPTINASLSGEFNVLSKLVIIAMMIRGRHRGLPYTIDRAVMLPDATMKLHDKMQETHAIKRSNTLERTSTLGRISTLGGSGGPIDSGENILGRVITNVDQFRKRKMRQIRDANNNNNNRDIEVGSDDSDVHSQDPHYIVTGASM</sequence>
<evidence type="ECO:0000256" key="3">
    <source>
        <dbReference type="ARBA" id="ARBA00022448"/>
    </source>
</evidence>
<feature type="transmembrane region" description="Helical" evidence="10">
    <location>
        <begin position="904"/>
        <end position="926"/>
    </location>
</feature>
<feature type="transmembrane region" description="Helical" evidence="10">
    <location>
        <begin position="752"/>
        <end position="772"/>
    </location>
</feature>
<keyword evidence="9 10" id="KW-0472">Membrane</keyword>
<feature type="compositionally biased region" description="Acidic residues" evidence="11">
    <location>
        <begin position="393"/>
        <end position="408"/>
    </location>
</feature>
<feature type="compositionally biased region" description="Acidic residues" evidence="11">
    <location>
        <begin position="416"/>
        <end position="468"/>
    </location>
</feature>
<evidence type="ECO:0000313" key="12">
    <source>
        <dbReference type="EMBL" id="KAG7663751.1"/>
    </source>
</evidence>
<dbReference type="InterPro" id="IPR015958">
    <property type="entry name" value="Trk1_fungi"/>
</dbReference>
<dbReference type="InterPro" id="IPR003445">
    <property type="entry name" value="Cat_transpt"/>
</dbReference>